<dbReference type="Gene3D" id="3.40.50.300">
    <property type="entry name" value="P-loop containing nucleotide triphosphate hydrolases"/>
    <property type="match status" value="1"/>
</dbReference>
<evidence type="ECO:0000259" key="1">
    <source>
        <dbReference type="Pfam" id="PF25269"/>
    </source>
</evidence>
<dbReference type="EMBL" id="LAZR01035137">
    <property type="protein sequence ID" value="KKL28318.1"/>
    <property type="molecule type" value="Genomic_DNA"/>
</dbReference>
<feature type="domain" description="DUF7867" evidence="1">
    <location>
        <begin position="76"/>
        <end position="326"/>
    </location>
</feature>
<dbReference type="CDD" id="cd02035">
    <property type="entry name" value="ArsA"/>
    <property type="match status" value="1"/>
</dbReference>
<comment type="caution">
    <text evidence="2">The sequence shown here is derived from an EMBL/GenBank/DDBJ whole genome shotgun (WGS) entry which is preliminary data.</text>
</comment>
<organism evidence="2">
    <name type="scientific">marine sediment metagenome</name>
    <dbReference type="NCBI Taxonomy" id="412755"/>
    <lineage>
        <taxon>unclassified sequences</taxon>
        <taxon>metagenomes</taxon>
        <taxon>ecological metagenomes</taxon>
    </lineage>
</organism>
<sequence length="344" mass="36620">ATAVRSAELGYRTVVLSTDPAHSLGDSFDVTIGNELTELAPNLWGQEIDLLNQMDRYWGRVQNYLNLLFAWQGIEGLVAEDIVDIQSNNWVGSGFCIHSNKHVELNNNNTFEAGSVVSMPDKNDVVSPHVEGKSNPGLKEALRDDEYVIRAVAQIERMIDGLTDMSSPYMPDYINNGTVKQINGKKIDSRDFEEGRIHRINCSNKASIQSGTVIRRAVVATDCDVDFAGGVTIEDAIIATTSTSVKSFTGSSGVVVGVDDGCAPGGGGSLISMGGMSFPAKMNLFGAQLLAKKDIKFAAQARTVEGASVISGGSIDGSSNNGFGYCHGAGLEHALTAAYFRLSG</sequence>
<gene>
    <name evidence="2" type="ORF">LCGC14_2376330</name>
</gene>
<accession>A0A0F9EWW3</accession>
<dbReference type="Pfam" id="PF25269">
    <property type="entry name" value="DUF7867"/>
    <property type="match status" value="1"/>
</dbReference>
<proteinExistence type="predicted"/>
<evidence type="ECO:0000313" key="2">
    <source>
        <dbReference type="EMBL" id="KKL28318.1"/>
    </source>
</evidence>
<protein>
    <recommendedName>
        <fullName evidence="1">DUF7867 domain-containing protein</fullName>
    </recommendedName>
</protein>
<name>A0A0F9EWW3_9ZZZZ</name>
<dbReference type="InterPro" id="IPR057189">
    <property type="entry name" value="DUF7867"/>
</dbReference>
<feature type="non-terminal residue" evidence="2">
    <location>
        <position position="1"/>
    </location>
</feature>
<reference evidence="2" key="1">
    <citation type="journal article" date="2015" name="Nature">
        <title>Complex archaea that bridge the gap between prokaryotes and eukaryotes.</title>
        <authorList>
            <person name="Spang A."/>
            <person name="Saw J.H."/>
            <person name="Jorgensen S.L."/>
            <person name="Zaremba-Niedzwiedzka K."/>
            <person name="Martijn J."/>
            <person name="Lind A.E."/>
            <person name="van Eijk R."/>
            <person name="Schleper C."/>
            <person name="Guy L."/>
            <person name="Ettema T.J."/>
        </authorList>
    </citation>
    <scope>NUCLEOTIDE SEQUENCE</scope>
</reference>
<dbReference type="AlphaFoldDB" id="A0A0F9EWW3"/>
<dbReference type="InterPro" id="IPR027417">
    <property type="entry name" value="P-loop_NTPase"/>
</dbReference>